<protein>
    <submittedName>
        <fullName evidence="6">Uncharacterized protein</fullName>
    </submittedName>
</protein>
<dbReference type="Pfam" id="PF18962">
    <property type="entry name" value="Por_Secre_tail"/>
    <property type="match status" value="1"/>
</dbReference>
<dbReference type="NCBIfam" id="TIGR04183">
    <property type="entry name" value="Por_Secre_tail"/>
    <property type="match status" value="1"/>
</dbReference>
<reference evidence="6" key="1">
    <citation type="submission" date="2019-08" db="EMBL/GenBank/DDBJ databases">
        <authorList>
            <person name="Kucharzyk K."/>
            <person name="Murdoch R.W."/>
            <person name="Higgins S."/>
            <person name="Loffler F."/>
        </authorList>
    </citation>
    <scope>NUCLEOTIDE SEQUENCE</scope>
</reference>
<gene>
    <name evidence="6" type="ORF">SDC9_45128</name>
</gene>
<keyword evidence="3" id="KW-0732">Signal</keyword>
<name>A0A644W5Y6_9ZZZZ</name>
<dbReference type="InterPro" id="IPR055372">
    <property type="entry name" value="CBM96"/>
</dbReference>
<evidence type="ECO:0000256" key="1">
    <source>
        <dbReference type="ARBA" id="ARBA00004613"/>
    </source>
</evidence>
<keyword evidence="2" id="KW-0964">Secreted</keyword>
<dbReference type="Pfam" id="PF24517">
    <property type="entry name" value="CBM96"/>
    <property type="match status" value="1"/>
</dbReference>
<comment type="subcellular location">
    <subcellularLocation>
        <location evidence="1">Secreted</location>
    </subcellularLocation>
</comment>
<feature type="domain" description="Secretion system C-terminal sorting" evidence="4">
    <location>
        <begin position="329"/>
        <end position="404"/>
    </location>
</feature>
<dbReference type="EMBL" id="VSSQ01000635">
    <property type="protein sequence ID" value="MPL98916.1"/>
    <property type="molecule type" value="Genomic_DNA"/>
</dbReference>
<proteinExistence type="predicted"/>
<evidence type="ECO:0000259" key="5">
    <source>
        <dbReference type="Pfam" id="PF24517"/>
    </source>
</evidence>
<sequence>MRKIIVSFLVMFLLTITSSQIAFSQTTVIFKPNANIGKDANLFTKDYSNFADLNFGYEDVVKMNCWTWSGDFFIQRSLIKFEELSSIPTGAIITDVKLRLYGVNSTYADANSVYSGSSFNEYSNSVYVQRIASAWDESTVTWNTQPTTSTINQITIPESGSQYNWNYTIENSSELNTMVQDMVSNPSTNHGFMLRLINEALYRRMIFCSSDNSDSTRWPELQVTYLYNDTCNSNFSYSMPNALDPTTLTFNANVDAGQHIWRYGSQSLSTASSFTHTFNPTNECKELSHEVIDTNGNCSTSINLYICNTNQDTTSIEEVNSMSNAEIIISPNPSKDFWNVSINSKEKLRAEIIIRDALGKVVLMDEKNIYIGENNISINGKNFNKGIYILEIKGKGINYSQKLIKQ</sequence>
<feature type="domain" description="Carbohydrate-binding module family 96" evidence="5">
    <location>
        <begin position="49"/>
        <end position="168"/>
    </location>
</feature>
<accession>A0A644W5Y6</accession>
<dbReference type="AlphaFoldDB" id="A0A644W5Y6"/>
<evidence type="ECO:0000256" key="2">
    <source>
        <dbReference type="ARBA" id="ARBA00022525"/>
    </source>
</evidence>
<dbReference type="NCBIfam" id="NF033679">
    <property type="entry name" value="DNRLRE_dom"/>
    <property type="match status" value="1"/>
</dbReference>
<organism evidence="6">
    <name type="scientific">bioreactor metagenome</name>
    <dbReference type="NCBI Taxonomy" id="1076179"/>
    <lineage>
        <taxon>unclassified sequences</taxon>
        <taxon>metagenomes</taxon>
        <taxon>ecological metagenomes</taxon>
    </lineage>
</organism>
<comment type="caution">
    <text evidence="6">The sequence shown here is derived from an EMBL/GenBank/DDBJ whole genome shotgun (WGS) entry which is preliminary data.</text>
</comment>
<evidence type="ECO:0000313" key="6">
    <source>
        <dbReference type="EMBL" id="MPL98916.1"/>
    </source>
</evidence>
<dbReference type="GO" id="GO:0005576">
    <property type="term" value="C:extracellular region"/>
    <property type="evidence" value="ECO:0007669"/>
    <property type="project" value="UniProtKB-SubCell"/>
</dbReference>
<evidence type="ECO:0000259" key="4">
    <source>
        <dbReference type="Pfam" id="PF18962"/>
    </source>
</evidence>
<dbReference type="InterPro" id="IPR026444">
    <property type="entry name" value="Secre_tail"/>
</dbReference>
<evidence type="ECO:0000256" key="3">
    <source>
        <dbReference type="ARBA" id="ARBA00022729"/>
    </source>
</evidence>